<protein>
    <recommendedName>
        <fullName evidence="1">SHS2 domain-containing protein</fullName>
    </recommendedName>
</protein>
<dbReference type="Gene3D" id="3.30.1490.300">
    <property type="match status" value="1"/>
</dbReference>
<dbReference type="RefSeq" id="WP_076341159.1">
    <property type="nucleotide sequence ID" value="NZ_CAMNTW010000010.1"/>
</dbReference>
<evidence type="ECO:0000313" key="2">
    <source>
        <dbReference type="EMBL" id="OLU46790.1"/>
    </source>
</evidence>
<dbReference type="SUPFAM" id="SSF53067">
    <property type="entry name" value="Actin-like ATPase domain"/>
    <property type="match status" value="1"/>
</dbReference>
<dbReference type="PANTHER" id="PTHR32432">
    <property type="entry name" value="CELL DIVISION PROTEIN FTSA-RELATED"/>
    <property type="match status" value="1"/>
</dbReference>
<evidence type="ECO:0000313" key="3">
    <source>
        <dbReference type="Proteomes" id="UP000186705"/>
    </source>
</evidence>
<dbReference type="InterPro" id="IPR050696">
    <property type="entry name" value="FtsA/MreB"/>
</dbReference>
<sequence>MSKKVYAAIELADQEVRLVVMEIFESRSNILRVERVACSGIQGNSIVDEASVVTAIREATKSAQAALGYRIERVILLIPAVNVKHSSQKVHVQIEDGTRTVRQFHIQQGYQKAIQKKMGDDVEYVNPNKITYLINGSETSKLPKGEECNDFYMYVDLLYASKETIFTFARCIEQANLEILDICLDVFAMGEETAALQQSIDRSIIQLSIEESHTELALFMDQKLMSVADLEKGFGWLIEPLKEKYRLSSEICYRLLQNVFSGKEEENSDVIVYIEQKEENRVEISAKELAEVVLPRLKEWIVEINTACDPIVRNGKTRYVLTGKGSNIPVLKDMETSFNAEAIVYEPSTIGARDGALIADLGAAYVWQDTNRIRQDDRISVNNNELEASIDSINQKAKDGDGGFTRKMKSVILSDKD</sequence>
<gene>
    <name evidence="2" type="ORF">BO225_04855</name>
</gene>
<dbReference type="InterPro" id="IPR003494">
    <property type="entry name" value="SHS2_FtsA"/>
</dbReference>
<comment type="caution">
    <text evidence="2">The sequence shown here is derived from an EMBL/GenBank/DDBJ whole genome shotgun (WGS) entry which is preliminary data.</text>
</comment>
<dbReference type="OrthoDB" id="9768127at2"/>
<dbReference type="InterPro" id="IPR043129">
    <property type="entry name" value="ATPase_NBD"/>
</dbReference>
<accession>A0A1U7NNA3</accession>
<dbReference type="EMBL" id="MPKA01000059">
    <property type="protein sequence ID" value="OLU46790.1"/>
    <property type="molecule type" value="Genomic_DNA"/>
</dbReference>
<dbReference type="AlphaFoldDB" id="A0A1U7NNA3"/>
<evidence type="ECO:0000259" key="1">
    <source>
        <dbReference type="SMART" id="SM00842"/>
    </source>
</evidence>
<feature type="domain" description="SHS2" evidence="1">
    <location>
        <begin position="6"/>
        <end position="193"/>
    </location>
</feature>
<dbReference type="GeneID" id="78275279"/>
<dbReference type="SMART" id="SM00842">
    <property type="entry name" value="FtsA"/>
    <property type="match status" value="1"/>
</dbReference>
<keyword evidence="3" id="KW-1185">Reference proteome</keyword>
<dbReference type="STRING" id="1862672.BO225_04855"/>
<dbReference type="GO" id="GO:0051301">
    <property type="term" value="P:cell division"/>
    <property type="evidence" value="ECO:0007669"/>
    <property type="project" value="InterPro"/>
</dbReference>
<dbReference type="Proteomes" id="UP000186705">
    <property type="component" value="Unassembled WGS sequence"/>
</dbReference>
<reference evidence="2 3" key="1">
    <citation type="submission" date="2016-11" db="EMBL/GenBank/DDBJ databases">
        <title>Description of two novel members of the family Erysipelotrichaceae: Ileibacterium lipovorans gen. nov., sp. nov. and Dubosiella newyorkensis, gen. nov., sp. nov.</title>
        <authorList>
            <person name="Cox L.M."/>
            <person name="Sohn J."/>
            <person name="Tyrrell K.L."/>
            <person name="Citron D.M."/>
            <person name="Lawson P.A."/>
            <person name="Patel N.B."/>
            <person name="Iizumi T."/>
            <person name="Perez-Perez G.I."/>
            <person name="Goldstein E.J."/>
            <person name="Blaser M.J."/>
        </authorList>
    </citation>
    <scope>NUCLEOTIDE SEQUENCE [LARGE SCALE GENOMIC DNA]</scope>
    <source>
        <strain evidence="2 3">NYU-BL-A4</strain>
    </source>
</reference>
<name>A0A1U7NNA3_9FIRM</name>
<dbReference type="Gene3D" id="3.30.420.40">
    <property type="match status" value="2"/>
</dbReference>
<organism evidence="2 3">
    <name type="scientific">Dubosiella newyorkensis</name>
    <dbReference type="NCBI Taxonomy" id="1862672"/>
    <lineage>
        <taxon>Bacteria</taxon>
        <taxon>Bacillati</taxon>
        <taxon>Bacillota</taxon>
        <taxon>Erysipelotrichia</taxon>
        <taxon>Erysipelotrichales</taxon>
        <taxon>Erysipelotrichaceae</taxon>
        <taxon>Dubosiella</taxon>
    </lineage>
</organism>
<proteinExistence type="predicted"/>